<keyword evidence="2 12" id="KW-1003">Cell membrane</keyword>
<keyword evidence="10 12" id="KW-0594">Phospholipid biosynthesis</keyword>
<evidence type="ECO:0000256" key="1">
    <source>
        <dbReference type="ARBA" id="ARBA00004651"/>
    </source>
</evidence>
<keyword evidence="6" id="KW-0677">Repeat</keyword>
<dbReference type="CDD" id="cd09110">
    <property type="entry name" value="PLDc_CLS_1"/>
    <property type="match status" value="1"/>
</dbReference>
<dbReference type="Proteomes" id="UP000078520">
    <property type="component" value="Unassembled WGS sequence"/>
</dbReference>
<evidence type="ECO:0000256" key="12">
    <source>
        <dbReference type="HAMAP-Rule" id="MF_01916"/>
    </source>
</evidence>
<dbReference type="Gene3D" id="3.30.870.10">
    <property type="entry name" value="Endonuclease Chain A"/>
    <property type="match status" value="2"/>
</dbReference>
<organism evidence="15 16">
    <name type="scientific">Ligilactobacillus aviarius</name>
    <dbReference type="NCBI Taxonomy" id="1606"/>
    <lineage>
        <taxon>Bacteria</taxon>
        <taxon>Bacillati</taxon>
        <taxon>Bacillota</taxon>
        <taxon>Bacilli</taxon>
        <taxon>Lactobacillales</taxon>
        <taxon>Lactobacillaceae</taxon>
        <taxon>Ligilactobacillus</taxon>
    </lineage>
</organism>
<dbReference type="SUPFAM" id="SSF56024">
    <property type="entry name" value="Phospholipase D/nuclease"/>
    <property type="match status" value="2"/>
</dbReference>
<comment type="subcellular location">
    <subcellularLocation>
        <location evidence="1 12">Cell membrane</location>
        <topology evidence="1 12">Multi-pass membrane protein</topology>
    </subcellularLocation>
</comment>
<dbReference type="Pfam" id="PF13091">
    <property type="entry name" value="PLDc_2"/>
    <property type="match status" value="2"/>
</dbReference>
<dbReference type="PROSITE" id="PS50035">
    <property type="entry name" value="PLD"/>
    <property type="match status" value="2"/>
</dbReference>
<evidence type="ECO:0000256" key="10">
    <source>
        <dbReference type="ARBA" id="ARBA00023209"/>
    </source>
</evidence>
<evidence type="ECO:0000313" key="16">
    <source>
        <dbReference type="Proteomes" id="UP000078520"/>
    </source>
</evidence>
<dbReference type="NCBIfam" id="TIGR04265">
    <property type="entry name" value="bac_cardiolipin"/>
    <property type="match status" value="1"/>
</dbReference>
<dbReference type="InterPro" id="IPR001736">
    <property type="entry name" value="PLipase_D/transphosphatidylase"/>
</dbReference>
<dbReference type="RefSeq" id="WP_064208055.1">
    <property type="nucleotide sequence ID" value="NZ_LVKC01000026.1"/>
</dbReference>
<evidence type="ECO:0000256" key="2">
    <source>
        <dbReference type="ARBA" id="ARBA00022475"/>
    </source>
</evidence>
<evidence type="ECO:0000256" key="8">
    <source>
        <dbReference type="ARBA" id="ARBA00023098"/>
    </source>
</evidence>
<dbReference type="InterPro" id="IPR025202">
    <property type="entry name" value="PLD-like_dom"/>
</dbReference>
<name>A0A179C7Y1_9LACO</name>
<feature type="active site" evidence="12">
    <location>
        <position position="222"/>
    </location>
</feature>
<dbReference type="Pfam" id="PF13396">
    <property type="entry name" value="PLDc_N"/>
    <property type="match status" value="1"/>
</dbReference>
<dbReference type="InterPro" id="IPR022924">
    <property type="entry name" value="Cardiolipin_synthase"/>
</dbReference>
<comment type="function">
    <text evidence="12">Catalyzes the reversible phosphatidyl group transfer from one phosphatidylglycerol molecule to another to form cardiolipin (CL) (diphosphatidylglycerol) and glycerol.</text>
</comment>
<dbReference type="CDD" id="cd09112">
    <property type="entry name" value="PLDc_CLS_2"/>
    <property type="match status" value="1"/>
</dbReference>
<reference evidence="16" key="1">
    <citation type="submission" date="2016-03" db="EMBL/GenBank/DDBJ databases">
        <authorList>
            <person name="Johnson T.J."/>
            <person name="Youmans B."/>
            <person name="Case K."/>
            <person name="Noll S."/>
        </authorList>
    </citation>
    <scope>NUCLEOTIDE SEQUENCE [LARGE SCALE GENOMIC DNA]</scope>
    <source>
        <strain evidence="16">UMNLAv8</strain>
    </source>
</reference>
<evidence type="ECO:0000256" key="3">
    <source>
        <dbReference type="ARBA" id="ARBA00022516"/>
    </source>
</evidence>
<dbReference type="InterPro" id="IPR030874">
    <property type="entry name" value="Cardiolipin_synth_Firmi"/>
</dbReference>
<evidence type="ECO:0000256" key="5">
    <source>
        <dbReference type="ARBA" id="ARBA00022692"/>
    </source>
</evidence>
<comment type="caution">
    <text evidence="15">The sequence shown here is derived from an EMBL/GenBank/DDBJ whole genome shotgun (WGS) entry which is preliminary data.</text>
</comment>
<evidence type="ECO:0000256" key="4">
    <source>
        <dbReference type="ARBA" id="ARBA00022679"/>
    </source>
</evidence>
<comment type="similarity">
    <text evidence="12">Belongs to the phospholipase D family. Cardiolipin synthase subfamily.</text>
</comment>
<dbReference type="HAMAP" id="MF_01916">
    <property type="entry name" value="Cardiolipin_synth_Cls"/>
    <property type="match status" value="1"/>
</dbReference>
<dbReference type="PANTHER" id="PTHR21248">
    <property type="entry name" value="CARDIOLIPIN SYNTHASE"/>
    <property type="match status" value="1"/>
</dbReference>
<keyword evidence="8 12" id="KW-0443">Lipid metabolism</keyword>
<evidence type="ECO:0000256" key="9">
    <source>
        <dbReference type="ARBA" id="ARBA00023136"/>
    </source>
</evidence>
<feature type="domain" description="PLD phosphodiesterase" evidence="14">
    <location>
        <begin position="217"/>
        <end position="244"/>
    </location>
</feature>
<dbReference type="PANTHER" id="PTHR21248:SF22">
    <property type="entry name" value="PHOSPHOLIPASE D"/>
    <property type="match status" value="1"/>
</dbReference>
<evidence type="ECO:0000256" key="13">
    <source>
        <dbReference type="NCBIfam" id="TIGR04265"/>
    </source>
</evidence>
<dbReference type="EC" id="2.7.8.-" evidence="12 13"/>
<keyword evidence="5 12" id="KW-0812">Transmembrane</keyword>
<dbReference type="GO" id="GO:0008808">
    <property type="term" value="F:cardiolipin synthase activity"/>
    <property type="evidence" value="ECO:0007669"/>
    <property type="project" value="UniProtKB-UniRule"/>
</dbReference>
<feature type="transmembrane region" description="Helical" evidence="12">
    <location>
        <begin position="36"/>
        <end position="54"/>
    </location>
</feature>
<keyword evidence="9 12" id="KW-0472">Membrane</keyword>
<feature type="active site" evidence="12">
    <location>
        <position position="410"/>
    </location>
</feature>
<keyword evidence="11 12" id="KW-1208">Phospholipid metabolism</keyword>
<evidence type="ECO:0000256" key="6">
    <source>
        <dbReference type="ARBA" id="ARBA00022737"/>
    </source>
</evidence>
<sequence>MHTLGIIIGVIWIINLLAAIITVFHEKRDISTTWAWLLVLVFIPIFGFLLYLFVGRKISHDKIFTIQKEQEKVINSLTRRQKEMWQKRDLDKNSTQQERELEHLFLESEGAFLTTNNQTQLFDDGKVFFDSLLQDIQNAKHSIHIEFYTFYADKIGHKVLHALEDAAERGVEVRVLYDMWGSIGTNYKFFKRLEQLGGEAQGFISSSEKQLITTPRLNYHDHRKLVIIDGKTGYIGGFNIGDQYLGRLEKYGYWRDTHMRVYGMVTIQMQARFMMDWNTTCRRTTKSRFEFEKKYFPVFEGNGKTKMQIVSSGPDSERHSIRRGYQKIISTAQRYLYIQTPYLIPNDSVIESLIIAALSGVDVRIMIPSKPDHPFVYRATEYYAKYLVNNGVKVYRYDNGFLHAKTMITDDTIASVGSANLDFRSFELNFECNAFCYDADLTRQLKAIYEKDLKHCTELTPEYFEKQSRWRKFKQYFSRLLSPIL</sequence>
<dbReference type="EMBL" id="LVKI01000005">
    <property type="protein sequence ID" value="OAQ08884.1"/>
    <property type="molecule type" value="Genomic_DNA"/>
</dbReference>
<dbReference type="GO" id="GO:0032049">
    <property type="term" value="P:cardiolipin biosynthetic process"/>
    <property type="evidence" value="ECO:0007669"/>
    <property type="project" value="UniProtKB-UniRule"/>
</dbReference>
<dbReference type="InterPro" id="IPR027379">
    <property type="entry name" value="CLS_N"/>
</dbReference>
<dbReference type="SMART" id="SM00155">
    <property type="entry name" value="PLDc"/>
    <property type="match status" value="2"/>
</dbReference>
<feature type="active site" evidence="12">
    <location>
        <position position="224"/>
    </location>
</feature>
<evidence type="ECO:0000256" key="11">
    <source>
        <dbReference type="ARBA" id="ARBA00023264"/>
    </source>
</evidence>
<dbReference type="AlphaFoldDB" id="A0A179C7Y1"/>
<accession>A0A179C7Y1</accession>
<keyword evidence="7 12" id="KW-1133">Transmembrane helix</keyword>
<keyword evidence="4 12" id="KW-0808">Transferase</keyword>
<evidence type="ECO:0000256" key="7">
    <source>
        <dbReference type="ARBA" id="ARBA00022989"/>
    </source>
</evidence>
<dbReference type="GO" id="GO:0005886">
    <property type="term" value="C:plasma membrane"/>
    <property type="evidence" value="ECO:0007669"/>
    <property type="project" value="UniProtKB-SubCell"/>
</dbReference>
<comment type="catalytic activity">
    <reaction evidence="12">
        <text>2 a 1,2-diacyl-sn-glycero-3-phospho-(1'-sn-glycerol) = a cardiolipin + glycerol</text>
        <dbReference type="Rhea" id="RHEA:31451"/>
        <dbReference type="ChEBI" id="CHEBI:17754"/>
        <dbReference type="ChEBI" id="CHEBI:62237"/>
        <dbReference type="ChEBI" id="CHEBI:64716"/>
    </reaction>
</comment>
<feature type="active site" evidence="12">
    <location>
        <position position="405"/>
    </location>
</feature>
<feature type="transmembrane region" description="Helical" evidence="12">
    <location>
        <begin position="6"/>
        <end position="24"/>
    </location>
</feature>
<feature type="active site" evidence="12">
    <location>
        <position position="229"/>
    </location>
</feature>
<keyword evidence="3 12" id="KW-0444">Lipid biosynthesis</keyword>
<feature type="active site" evidence="12">
    <location>
        <position position="403"/>
    </location>
</feature>
<feature type="domain" description="PLD phosphodiesterase" evidence="14">
    <location>
        <begin position="398"/>
        <end position="425"/>
    </location>
</feature>
<proteinExistence type="inferred from homology"/>
<protein>
    <recommendedName>
        <fullName evidence="12 13">Cardiolipin synthase</fullName>
        <shortName evidence="12">CL synthase</shortName>
        <ecNumber evidence="12 13">2.7.8.-</ecNumber>
    </recommendedName>
</protein>
<gene>
    <name evidence="15" type="ORF">A3O14_02200</name>
</gene>
<evidence type="ECO:0000259" key="14">
    <source>
        <dbReference type="PROSITE" id="PS50035"/>
    </source>
</evidence>
<evidence type="ECO:0000313" key="15">
    <source>
        <dbReference type="EMBL" id="OAQ08884.1"/>
    </source>
</evidence>
<dbReference type="OrthoDB" id="9762009at2"/>